<feature type="region of interest" description="Disordered" evidence="1">
    <location>
        <begin position="260"/>
        <end position="283"/>
    </location>
</feature>
<name>A0ABS1DAL8_9PROT</name>
<proteinExistence type="predicted"/>
<dbReference type="Pfam" id="PF02754">
    <property type="entry name" value="CCG"/>
    <property type="match status" value="2"/>
</dbReference>
<evidence type="ECO:0000313" key="4">
    <source>
        <dbReference type="Proteomes" id="UP001296873"/>
    </source>
</evidence>
<comment type="caution">
    <text evidence="3">The sequence shown here is derived from an EMBL/GenBank/DDBJ whole genome shotgun (WGS) entry which is preliminary data.</text>
</comment>
<protein>
    <submittedName>
        <fullName evidence="3">Fe-S oxidoreductase</fullName>
    </submittedName>
</protein>
<sequence length="283" mass="29668">MAAKAEHTGAPSAPPRPPRVGLFVTCLVDFVRPSVGFAGVKLLEDAGCSVEVPKAQTCCGQPAFNSGDRQDTKLIAQQVIRAFRDVDYVVVPSGSCGGMIATHYTELFEDDPDLARDAEDLASRTYELLQFLVDVMGVDAVDANFEGKVTYHDACAGLRELGLKGQARTLLSSVAGLELAELADTEVCCGFGGTFCVKYPEISNQMVDGKAQSVEATGADTLLAGELGCLMNIAGKLQRRGSAVHVRHVAEVLADMTHATPPIGEAAGESPPELEAAAAGKEA</sequence>
<dbReference type="EMBL" id="NRRL01000007">
    <property type="protein sequence ID" value="MBK1667410.1"/>
    <property type="molecule type" value="Genomic_DNA"/>
</dbReference>
<evidence type="ECO:0000259" key="2">
    <source>
        <dbReference type="Pfam" id="PF02754"/>
    </source>
</evidence>
<feature type="domain" description="Cysteine-rich" evidence="2">
    <location>
        <begin position="149"/>
        <end position="233"/>
    </location>
</feature>
<dbReference type="PANTHER" id="PTHR30296">
    <property type="entry name" value="UNCHARACTERIZED PROTEIN YKGE"/>
    <property type="match status" value="1"/>
</dbReference>
<dbReference type="RefSeq" id="WP_200339494.1">
    <property type="nucleotide sequence ID" value="NZ_NRRL01000007.1"/>
</dbReference>
<dbReference type="PANTHER" id="PTHR30296:SF0">
    <property type="entry name" value="LACTATE UTILIZATION PROTEIN A"/>
    <property type="match status" value="1"/>
</dbReference>
<organism evidence="3 4">
    <name type="scientific">Rhodovibrio sodomensis</name>
    <dbReference type="NCBI Taxonomy" id="1088"/>
    <lineage>
        <taxon>Bacteria</taxon>
        <taxon>Pseudomonadati</taxon>
        <taxon>Pseudomonadota</taxon>
        <taxon>Alphaproteobacteria</taxon>
        <taxon>Rhodospirillales</taxon>
        <taxon>Rhodovibrionaceae</taxon>
        <taxon>Rhodovibrio</taxon>
    </lineage>
</organism>
<dbReference type="Proteomes" id="UP001296873">
    <property type="component" value="Unassembled WGS sequence"/>
</dbReference>
<evidence type="ECO:0000256" key="1">
    <source>
        <dbReference type="SAM" id="MobiDB-lite"/>
    </source>
</evidence>
<dbReference type="InterPro" id="IPR004017">
    <property type="entry name" value="Cys_rich_dom"/>
</dbReference>
<gene>
    <name evidence="3" type="ORF">CKO28_05120</name>
</gene>
<feature type="domain" description="Cysteine-rich" evidence="2">
    <location>
        <begin position="20"/>
        <end position="100"/>
    </location>
</feature>
<reference evidence="3 4" key="1">
    <citation type="journal article" date="2020" name="Microorganisms">
        <title>Osmotic Adaptation and Compatible Solute Biosynthesis of Phototrophic Bacteria as Revealed from Genome Analyses.</title>
        <authorList>
            <person name="Imhoff J.F."/>
            <person name="Rahn T."/>
            <person name="Kunzel S."/>
            <person name="Keller A."/>
            <person name="Neulinger S.C."/>
        </authorList>
    </citation>
    <scope>NUCLEOTIDE SEQUENCE [LARGE SCALE GENOMIC DNA]</scope>
    <source>
        <strain evidence="3 4">DSM 9895</strain>
    </source>
</reference>
<keyword evidence="4" id="KW-1185">Reference proteome</keyword>
<evidence type="ECO:0000313" key="3">
    <source>
        <dbReference type="EMBL" id="MBK1667410.1"/>
    </source>
</evidence>
<accession>A0ABS1DAL8</accession>